<evidence type="ECO:0000313" key="3">
    <source>
        <dbReference type="EMBL" id="MBE5035809.1"/>
    </source>
</evidence>
<feature type="transmembrane region" description="Helical" evidence="2">
    <location>
        <begin position="584"/>
        <end position="606"/>
    </location>
</feature>
<dbReference type="PANTHER" id="PTHR37813:SF1">
    <property type="entry name" value="FELS-2 PROPHAGE PROTEIN"/>
    <property type="match status" value="1"/>
</dbReference>
<keyword evidence="4" id="KW-1185">Reference proteome</keyword>
<feature type="transmembrane region" description="Helical" evidence="2">
    <location>
        <begin position="417"/>
        <end position="439"/>
    </location>
</feature>
<reference evidence="3 4" key="1">
    <citation type="submission" date="2020-10" db="EMBL/GenBank/DDBJ databases">
        <title>ChiBAC.</title>
        <authorList>
            <person name="Zenner C."/>
            <person name="Hitch T.C.A."/>
            <person name="Clavel T."/>
        </authorList>
    </citation>
    <scope>NUCLEOTIDE SEQUENCE [LARGE SCALE GENOMIC DNA]</scope>
    <source>
        <strain evidence="3 4">DSM 108706</strain>
    </source>
</reference>
<dbReference type="SUPFAM" id="SSF48371">
    <property type="entry name" value="ARM repeat"/>
    <property type="match status" value="1"/>
</dbReference>
<name>A0ABR9QY66_9FIRM</name>
<accession>A0ABR9QY66</accession>
<dbReference type="RefSeq" id="WP_226385457.1">
    <property type="nucleotide sequence ID" value="NZ_JADCKA010000009.1"/>
</dbReference>
<feature type="transmembrane region" description="Helical" evidence="2">
    <location>
        <begin position="558"/>
        <end position="578"/>
    </location>
</feature>
<comment type="caution">
    <text evidence="3">The sequence shown here is derived from an EMBL/GenBank/DDBJ whole genome shotgun (WGS) entry which is preliminary data.</text>
</comment>
<keyword evidence="2" id="KW-1133">Transmembrane helix</keyword>
<dbReference type="Gene3D" id="1.20.120.20">
    <property type="entry name" value="Apolipoprotein"/>
    <property type="match status" value="1"/>
</dbReference>
<gene>
    <name evidence="3" type="ORF">INF20_05915</name>
</gene>
<keyword evidence="1" id="KW-1188">Viral release from host cell</keyword>
<dbReference type="InterPro" id="IPR016024">
    <property type="entry name" value="ARM-type_fold"/>
</dbReference>
<dbReference type="InterPro" id="IPR010090">
    <property type="entry name" value="Phage_tape_meas"/>
</dbReference>
<dbReference type="PANTHER" id="PTHR37813">
    <property type="entry name" value="FELS-2 PROPHAGE PROTEIN"/>
    <property type="match status" value="1"/>
</dbReference>
<keyword evidence="2" id="KW-0812">Transmembrane</keyword>
<organism evidence="3 4">
    <name type="scientific">Gallibacter intestinalis</name>
    <dbReference type="NCBI Taxonomy" id="2779356"/>
    <lineage>
        <taxon>Bacteria</taxon>
        <taxon>Bacillati</taxon>
        <taxon>Bacillota</taxon>
        <taxon>Clostridia</taxon>
        <taxon>Eubacteriales</taxon>
        <taxon>Eubacteriaceae</taxon>
        <taxon>Gallibacter</taxon>
    </lineage>
</organism>
<feature type="transmembrane region" description="Helical" evidence="2">
    <location>
        <begin position="499"/>
        <end position="522"/>
    </location>
</feature>
<dbReference type="NCBIfam" id="TIGR01760">
    <property type="entry name" value="tape_meas_TP901"/>
    <property type="match status" value="1"/>
</dbReference>
<protein>
    <submittedName>
        <fullName evidence="3">Phage tail tape measure protein</fullName>
    </submittedName>
</protein>
<dbReference type="EMBL" id="JADCKA010000009">
    <property type="protein sequence ID" value="MBE5035809.1"/>
    <property type="molecule type" value="Genomic_DNA"/>
</dbReference>
<keyword evidence="2" id="KW-0472">Membrane</keyword>
<dbReference type="Proteomes" id="UP001516588">
    <property type="component" value="Unassembled WGS sequence"/>
</dbReference>
<evidence type="ECO:0000313" key="4">
    <source>
        <dbReference type="Proteomes" id="UP001516588"/>
    </source>
</evidence>
<evidence type="ECO:0000256" key="1">
    <source>
        <dbReference type="ARBA" id="ARBA00022612"/>
    </source>
</evidence>
<sequence>MADYTLSVNIKGDSEEFKRALKAAQDAVDGFEKKTTSMSSKLNKIGDKMAGIGAKMSIGLTTPLTLAGKAAVNAASDYDENMNKIDVAFGKSGKAVKEWSETAIKEFGLSKNQALEAAALFGDMATSMGLTKPAASDMSISLASLAGDLASFKNIGVDQAMTALAGVFTGETESLKQLGIVMTETNLEEFANKSGLVYKNMSQAEKVQLRYNYVMAMSQNAVGDYARTADGTANSIRTFQGSVENLGIAFGQNLLPAVTPIIQKLTDIVNKFAELSPATQTNIIKIGLLAAAMGPLTTVAGGVTKAIGTTMSAMSTASQATSGFIAGFIGLDTKLSGTGAKFQQFGTTASKALRNLRTDIGVLKINASDMAKSLKSSLAGTMTSISTSFTAAGSGIRATAASMKASLISVGTAAKAAIAPFLPAIAIFAAVAAAMVYLFNTNEEFRNSMLKSWGEISAAFKPVLEQLGTMISQVAAAITPAIKQLATAFSSVMTAVAPLVSMLSGVFAQTLVTIVGTISNLITTMAPLVSTLISQIAPVMSTIIQAIANIVSQIASALSPIIETVVSFLSGTVIPIITKVATTVASVISKIITVITPIVTFISQVISKIISIISTIIGKVATIFNTVKSTITKVWNTIKSTVGTVVNGIISIIKKVTSPVRTVFNGVKSIVVTCFNAVKSAWGKLTGVVSGVVGGISSAFSSLVNKVKSVVNFVIGGINGAIGIINKIPGVEINKIPYLAHGTDNWQGGFAYMNEGGRGELTYLPNGAQVIPHDISVKYAKESARANASAEPISLEGLMNGMVVQIVNNTSVDGTPLKETISDYTIKKIGNQQKATLRSRGYAY</sequence>
<evidence type="ECO:0000256" key="2">
    <source>
        <dbReference type="SAM" id="Phobius"/>
    </source>
</evidence>
<proteinExistence type="predicted"/>